<evidence type="ECO:0000313" key="5">
    <source>
        <dbReference type="EMBL" id="KAG6620940.1"/>
    </source>
</evidence>
<dbReference type="FunFam" id="2.60.110.10:FF:000002">
    <property type="entry name" value="Thaumatin-like protein 1a"/>
    <property type="match status" value="1"/>
</dbReference>
<evidence type="ECO:0000256" key="3">
    <source>
        <dbReference type="ARBA" id="ARBA00022525"/>
    </source>
</evidence>
<gene>
    <name evidence="5" type="ORF">I3842_Q050100</name>
</gene>
<dbReference type="EMBL" id="MU228887">
    <property type="protein sequence ID" value="KAG6620940.1"/>
    <property type="molecule type" value="Genomic_DNA"/>
</dbReference>
<organism evidence="5 6">
    <name type="scientific">Carya illinoinensis</name>
    <name type="common">Pecan</name>
    <dbReference type="NCBI Taxonomy" id="32201"/>
    <lineage>
        <taxon>Eukaryota</taxon>
        <taxon>Viridiplantae</taxon>
        <taxon>Streptophyta</taxon>
        <taxon>Embryophyta</taxon>
        <taxon>Tracheophyta</taxon>
        <taxon>Spermatophyta</taxon>
        <taxon>Magnoliopsida</taxon>
        <taxon>eudicotyledons</taxon>
        <taxon>Gunneridae</taxon>
        <taxon>Pentapetalae</taxon>
        <taxon>rosids</taxon>
        <taxon>fabids</taxon>
        <taxon>Fagales</taxon>
        <taxon>Juglandaceae</taxon>
        <taxon>Carya</taxon>
    </lineage>
</organism>
<dbReference type="InterPro" id="IPR017949">
    <property type="entry name" value="Thaumatin_CS"/>
</dbReference>
<dbReference type="PROSITE" id="PS00316">
    <property type="entry name" value="THAUMATIN_1"/>
    <property type="match status" value="1"/>
</dbReference>
<evidence type="ECO:0000256" key="4">
    <source>
        <dbReference type="ARBA" id="ARBA00023157"/>
    </source>
</evidence>
<name>A0A921ZZF2_CARIL</name>
<keyword evidence="3" id="KW-0964">Secreted</keyword>
<protein>
    <recommendedName>
        <fullName evidence="7">Thaumatin-like protein 1b</fullName>
    </recommendedName>
</protein>
<reference evidence="5" key="1">
    <citation type="submission" date="2021-01" db="EMBL/GenBank/DDBJ databases">
        <authorList>
            <person name="Lovell J.T."/>
            <person name="Bentley N."/>
            <person name="Bhattarai G."/>
            <person name="Jenkins J.W."/>
            <person name="Sreedasyam A."/>
            <person name="Alarcon Y."/>
            <person name="Bock C."/>
            <person name="Boston L."/>
            <person name="Carlson J."/>
            <person name="Cervantes K."/>
            <person name="Clermont K."/>
            <person name="Krom N."/>
            <person name="Kubenka K."/>
            <person name="Mamidi S."/>
            <person name="Mattison C."/>
            <person name="Monteros M."/>
            <person name="Pisani C."/>
            <person name="Plott C."/>
            <person name="Rajasekar S."/>
            <person name="Rhein H.S."/>
            <person name="Rohla C."/>
            <person name="Song M."/>
            <person name="Hilaire R.S."/>
            <person name="Shu S."/>
            <person name="Wells L."/>
            <person name="Wang X."/>
            <person name="Webber J."/>
            <person name="Heerema R.J."/>
            <person name="Klein P."/>
            <person name="Conner P."/>
            <person name="Grauke L."/>
            <person name="Grimwood J."/>
            <person name="Schmutz J."/>
            <person name="Randall J.J."/>
        </authorList>
    </citation>
    <scope>NUCLEOTIDE SEQUENCE</scope>
    <source>
        <tissue evidence="5">Leaf</tissue>
    </source>
</reference>
<evidence type="ECO:0008006" key="7">
    <source>
        <dbReference type="Google" id="ProtNLM"/>
    </source>
</evidence>
<dbReference type="Proteomes" id="UP000811246">
    <property type="component" value="Unassembled WGS sequence"/>
</dbReference>
<comment type="subcellular location">
    <subcellularLocation>
        <location evidence="1">Secreted</location>
    </subcellularLocation>
</comment>
<evidence type="ECO:0000313" key="6">
    <source>
        <dbReference type="Proteomes" id="UP000811246"/>
    </source>
</evidence>
<sequence length="294" mass="31779">MFVRSQYPARQYLATMKKTLSLMISCLILPLFFLSDAGYNGSDHVQHDICTVTSGPDEVRIMILKRPSAQSVRSVTFKNNCPSTIWPVTQTSNQKPQLSTTGFELASTASKSLDVQAPWMGRFWARTGCSTDDSGRFSCATADCASGQVACNGNSSNPPASMVEISIAENGGKDFYDITLVDGFNLPALVSPEGGTGICHISSCPIDVNKVCPPELRQKAKDGSVIACKSACTAFQQPQYCCVGDFSTPKTCPPTNYSMIFENQCPQAYSYPYDDLNSAFTCSGAPNYVITFCP</sequence>
<comment type="similarity">
    <text evidence="2">Belongs to the thaumatin family.</text>
</comment>
<comment type="caution">
    <text evidence="5">The sequence shown here is derived from an EMBL/GenBank/DDBJ whole genome shotgun (WGS) entry which is preliminary data.</text>
</comment>
<keyword evidence="4" id="KW-1015">Disulfide bond</keyword>
<evidence type="ECO:0000256" key="2">
    <source>
        <dbReference type="ARBA" id="ARBA00010607"/>
    </source>
</evidence>
<dbReference type="GO" id="GO:0005576">
    <property type="term" value="C:extracellular region"/>
    <property type="evidence" value="ECO:0007669"/>
    <property type="project" value="UniProtKB-SubCell"/>
</dbReference>
<dbReference type="PANTHER" id="PTHR31048">
    <property type="entry name" value="OS03G0233200 PROTEIN"/>
    <property type="match status" value="1"/>
</dbReference>
<dbReference type="Pfam" id="PF00314">
    <property type="entry name" value="Thaumatin"/>
    <property type="match status" value="1"/>
</dbReference>
<dbReference type="InterPro" id="IPR001938">
    <property type="entry name" value="Thaumatin"/>
</dbReference>
<accession>A0A921ZZF2</accession>
<dbReference type="PROSITE" id="PS51367">
    <property type="entry name" value="THAUMATIN_2"/>
    <property type="match status" value="1"/>
</dbReference>
<proteinExistence type="inferred from homology"/>
<evidence type="ECO:0000256" key="1">
    <source>
        <dbReference type="ARBA" id="ARBA00004613"/>
    </source>
</evidence>
<dbReference type="CDD" id="cd09218">
    <property type="entry name" value="TLP-PA"/>
    <property type="match status" value="1"/>
</dbReference>
<dbReference type="AlphaFoldDB" id="A0A921ZZF2"/>
<dbReference type="SMART" id="SM00205">
    <property type="entry name" value="THN"/>
    <property type="match status" value="1"/>
</dbReference>